<gene>
    <name evidence="2" type="ORF">OVA965_LOCUS40435</name>
    <name evidence="3" type="ORF">TMI583_LOCUS41868</name>
</gene>
<evidence type="ECO:0000256" key="1">
    <source>
        <dbReference type="SAM" id="Phobius"/>
    </source>
</evidence>
<evidence type="ECO:0000313" key="3">
    <source>
        <dbReference type="EMBL" id="CAF4367366.1"/>
    </source>
</evidence>
<dbReference type="AlphaFoldDB" id="A0A8S2FXN2"/>
<comment type="caution">
    <text evidence="2">The sequence shown here is derived from an EMBL/GenBank/DDBJ whole genome shotgun (WGS) entry which is preliminary data.</text>
</comment>
<feature type="transmembrane region" description="Helical" evidence="1">
    <location>
        <begin position="53"/>
        <end position="80"/>
    </location>
</feature>
<evidence type="ECO:0000313" key="4">
    <source>
        <dbReference type="Proteomes" id="UP000677228"/>
    </source>
</evidence>
<dbReference type="Proteomes" id="UP000682733">
    <property type="component" value="Unassembled WGS sequence"/>
</dbReference>
<name>A0A8S2FXN2_9BILA</name>
<dbReference type="Proteomes" id="UP000677228">
    <property type="component" value="Unassembled WGS sequence"/>
</dbReference>
<evidence type="ECO:0000313" key="2">
    <source>
        <dbReference type="EMBL" id="CAF1572360.1"/>
    </source>
</evidence>
<sequence length="179" mass="20564">VEPTILILTNIINAILMFITSYIGNNEAKRLTLINNNKKLLNNEKFIIKLIKFLYHFLLFISLLQAICFHNSIAVIDGLIRKKGEFKRTPKYNVQTSKIESKQLINNKKQYYQRKSIDWLALADIILAIVFILKSIHCIFFIGIYLKFGTIILYMSLALGYCVISIASIVEVLSSTSKQ</sequence>
<feature type="transmembrane region" description="Helical" evidence="1">
    <location>
        <begin position="119"/>
        <end position="145"/>
    </location>
</feature>
<protein>
    <submittedName>
        <fullName evidence="2">Uncharacterized protein</fullName>
    </submittedName>
</protein>
<feature type="transmembrane region" description="Helical" evidence="1">
    <location>
        <begin position="151"/>
        <end position="173"/>
    </location>
</feature>
<organism evidence="2 4">
    <name type="scientific">Didymodactylos carnosus</name>
    <dbReference type="NCBI Taxonomy" id="1234261"/>
    <lineage>
        <taxon>Eukaryota</taxon>
        <taxon>Metazoa</taxon>
        <taxon>Spiralia</taxon>
        <taxon>Gnathifera</taxon>
        <taxon>Rotifera</taxon>
        <taxon>Eurotatoria</taxon>
        <taxon>Bdelloidea</taxon>
        <taxon>Philodinida</taxon>
        <taxon>Philodinidae</taxon>
        <taxon>Didymodactylos</taxon>
    </lineage>
</organism>
<dbReference type="EMBL" id="CAJOBA010066854">
    <property type="protein sequence ID" value="CAF4367366.1"/>
    <property type="molecule type" value="Genomic_DNA"/>
</dbReference>
<proteinExistence type="predicted"/>
<feature type="transmembrane region" description="Helical" evidence="1">
    <location>
        <begin position="5"/>
        <end position="23"/>
    </location>
</feature>
<dbReference type="EMBL" id="CAJNOK010044028">
    <property type="protein sequence ID" value="CAF1572360.1"/>
    <property type="molecule type" value="Genomic_DNA"/>
</dbReference>
<reference evidence="2" key="1">
    <citation type="submission" date="2021-02" db="EMBL/GenBank/DDBJ databases">
        <authorList>
            <person name="Nowell W R."/>
        </authorList>
    </citation>
    <scope>NUCLEOTIDE SEQUENCE</scope>
</reference>
<keyword evidence="1" id="KW-0472">Membrane</keyword>
<keyword evidence="1" id="KW-1133">Transmembrane helix</keyword>
<accession>A0A8S2FXN2</accession>
<feature type="non-terminal residue" evidence="2">
    <location>
        <position position="1"/>
    </location>
</feature>
<keyword evidence="1" id="KW-0812">Transmembrane</keyword>